<dbReference type="GO" id="GO:0009401">
    <property type="term" value="P:phosphoenolpyruvate-dependent sugar phosphotransferase system"/>
    <property type="evidence" value="ECO:0007669"/>
    <property type="project" value="UniProtKB-KW"/>
</dbReference>
<dbReference type="SUPFAM" id="SSF47831">
    <property type="entry name" value="Enzyme I of the PEP:sugar phosphotransferase system HPr-binding (sub)domain"/>
    <property type="match status" value="1"/>
</dbReference>
<dbReference type="InterPro" id="IPR050499">
    <property type="entry name" value="PEP-utilizing_PTS_enzyme"/>
</dbReference>
<evidence type="ECO:0000256" key="12">
    <source>
        <dbReference type="ARBA" id="ARBA00022683"/>
    </source>
</evidence>
<evidence type="ECO:0000256" key="5">
    <source>
        <dbReference type="ARBA" id="ARBA00007837"/>
    </source>
</evidence>
<dbReference type="InterPro" id="IPR006318">
    <property type="entry name" value="PTS_EI-like"/>
</dbReference>
<dbReference type="Gene3D" id="1.10.274.10">
    <property type="entry name" value="PtsI, HPr-binding domain"/>
    <property type="match status" value="1"/>
</dbReference>
<dbReference type="InterPro" id="IPR040442">
    <property type="entry name" value="Pyrv_kinase-like_dom_sf"/>
</dbReference>
<dbReference type="Pfam" id="PF00391">
    <property type="entry name" value="PEP-utilizers"/>
    <property type="match status" value="1"/>
</dbReference>
<evidence type="ECO:0000256" key="9">
    <source>
        <dbReference type="ARBA" id="ARBA00022490"/>
    </source>
</evidence>
<evidence type="ECO:0000259" key="21">
    <source>
        <dbReference type="Pfam" id="PF00391"/>
    </source>
</evidence>
<dbReference type="GO" id="GO:0016301">
    <property type="term" value="F:kinase activity"/>
    <property type="evidence" value="ECO:0007669"/>
    <property type="project" value="UniProtKB-KW"/>
</dbReference>
<keyword evidence="13 17" id="KW-0479">Metal-binding</keyword>
<evidence type="ECO:0000256" key="18">
    <source>
        <dbReference type="PIRSR" id="PIRSR000732-1"/>
    </source>
</evidence>
<evidence type="ECO:0000256" key="17">
    <source>
        <dbReference type="PIRNR" id="PIRNR000732"/>
    </source>
</evidence>
<evidence type="ECO:0000256" key="16">
    <source>
        <dbReference type="ARBA" id="ARBA00033235"/>
    </source>
</evidence>
<keyword evidence="10 17" id="KW-0762">Sugar transport</keyword>
<comment type="catalytic activity">
    <reaction evidence="1 17">
        <text>L-histidyl-[protein] + phosphoenolpyruvate = N(pros)-phospho-L-histidyl-[protein] + pyruvate</text>
        <dbReference type="Rhea" id="RHEA:23880"/>
        <dbReference type="Rhea" id="RHEA-COMP:9745"/>
        <dbReference type="Rhea" id="RHEA-COMP:9746"/>
        <dbReference type="ChEBI" id="CHEBI:15361"/>
        <dbReference type="ChEBI" id="CHEBI:29979"/>
        <dbReference type="ChEBI" id="CHEBI:58702"/>
        <dbReference type="ChEBI" id="CHEBI:64837"/>
        <dbReference type="EC" id="2.7.3.9"/>
    </reaction>
</comment>
<feature type="binding site" evidence="19">
    <location>
        <position position="292"/>
    </location>
    <ligand>
        <name>phosphoenolpyruvate</name>
        <dbReference type="ChEBI" id="CHEBI:58702"/>
    </ligand>
</feature>
<evidence type="ECO:0000256" key="13">
    <source>
        <dbReference type="ARBA" id="ARBA00022723"/>
    </source>
</evidence>
<evidence type="ECO:0000256" key="20">
    <source>
        <dbReference type="PIRSR" id="PIRSR000732-3"/>
    </source>
</evidence>
<evidence type="ECO:0000256" key="1">
    <source>
        <dbReference type="ARBA" id="ARBA00000683"/>
    </source>
</evidence>
<dbReference type="Pfam" id="PF05524">
    <property type="entry name" value="PEP-utilisers_N"/>
    <property type="match status" value="1"/>
</dbReference>
<keyword evidence="11 17" id="KW-0808">Transferase</keyword>
<dbReference type="Gene3D" id="3.20.20.60">
    <property type="entry name" value="Phosphoenolpyruvate-binding domains"/>
    <property type="match status" value="1"/>
</dbReference>
<feature type="active site" description="Tele-phosphohistidine intermediate" evidence="18">
    <location>
        <position position="185"/>
    </location>
</feature>
<keyword evidence="14 17" id="KW-0418">Kinase</keyword>
<sequence>MLKGIAVSDGIGIGKAYVIKEEQLTYEATAEDASKELQRLHQAVDTFCRRTEQLAESIAKSVKPKDAEIIRGHIQMLKDPYMISQMEEKIQSGASAEAACEEVLNQFIALFSGVDDELTRQRATDVADIKKRMLRILLGAEEKSLAEIPPESVLVTEDLTPSMTAEMKKEHVVGIVTEKGGKTSHSAILAKAMEIPAVLSAEGALNALKDGEPVIVDGSQGLVLPNPQPEEETRYRQQKQAYETEKEILRGYIGRATVTADNETKEVFCNIGNVKDAITAAQKDGEGIGLFRTEFLFMDKPSAPSEEEQFEAYKKAAEIFNGKPVIIRTLDVGGDKGIPYLEMEKEENPFLGFRAVRYCLSHEELYETQLRAILRASAFGNLKIMVPLVTTVAEVRAVKEKVKKIAAELEKSGIEYDHGIQVGIMVETPAASLVADLLARESDFFSIGTNDLTQYTMAADRGNPQVAYLNKPYDPAVLRSIRHIIRCAKNAGIPVGMCGEAAADPLLIPLLLDFGLEEFSVSPTSVLATRYQISKWTKESAASVAKEVMNLETADAVERLLRSKVE</sequence>
<dbReference type="GO" id="GO:0008965">
    <property type="term" value="F:phosphoenolpyruvate-protein phosphotransferase activity"/>
    <property type="evidence" value="ECO:0007669"/>
    <property type="project" value="UniProtKB-EC"/>
</dbReference>
<evidence type="ECO:0000313" key="24">
    <source>
        <dbReference type="EMBL" id="MBC6681269.1"/>
    </source>
</evidence>
<keyword evidence="9 17" id="KW-0963">Cytoplasm</keyword>
<dbReference type="Pfam" id="PF02896">
    <property type="entry name" value="PEP-utilizers_C"/>
    <property type="match status" value="1"/>
</dbReference>
<keyword evidence="8 17" id="KW-0813">Transport</keyword>
<evidence type="ECO:0000256" key="4">
    <source>
        <dbReference type="ARBA" id="ARBA00004496"/>
    </source>
</evidence>
<evidence type="ECO:0000256" key="8">
    <source>
        <dbReference type="ARBA" id="ARBA00022448"/>
    </source>
</evidence>
<dbReference type="InterPro" id="IPR036637">
    <property type="entry name" value="Phosphohistidine_dom_sf"/>
</dbReference>
<dbReference type="GO" id="GO:0046872">
    <property type="term" value="F:metal ion binding"/>
    <property type="evidence" value="ECO:0007669"/>
    <property type="project" value="UniProtKB-KW"/>
</dbReference>
<dbReference type="SUPFAM" id="SSF51621">
    <property type="entry name" value="Phosphoenolpyruvate/pyruvate domain"/>
    <property type="match status" value="1"/>
</dbReference>
<keyword evidence="15 17" id="KW-0460">Magnesium</keyword>
<evidence type="ECO:0000256" key="14">
    <source>
        <dbReference type="ARBA" id="ARBA00022777"/>
    </source>
</evidence>
<dbReference type="NCBIfam" id="TIGR01417">
    <property type="entry name" value="PTS_I_fam"/>
    <property type="match status" value="1"/>
</dbReference>
<comment type="function">
    <text evidence="3 17">General (non sugar-specific) component of the phosphoenolpyruvate-dependent sugar phosphotransferase system (sugar PTS). This major carbohydrate active-transport system catalyzes the phosphorylation of incoming sugar substrates concomitantly with their translocation across the cell membrane. Enzyme I transfers the phosphoryl group from phosphoenolpyruvate (PEP) to the phosphoryl carrier protein (HPr).</text>
</comment>
<dbReference type="PANTHER" id="PTHR46244">
    <property type="entry name" value="PHOSPHOENOLPYRUVATE-PROTEIN PHOSPHOTRANSFERASE"/>
    <property type="match status" value="1"/>
</dbReference>
<keyword evidence="25" id="KW-1185">Reference proteome</keyword>
<feature type="domain" description="Phosphotransferase system enzyme I N-terminal" evidence="23">
    <location>
        <begin position="3"/>
        <end position="122"/>
    </location>
</feature>
<dbReference type="InterPro" id="IPR000121">
    <property type="entry name" value="PEP_util_C"/>
</dbReference>
<dbReference type="Proteomes" id="UP000602647">
    <property type="component" value="Unassembled WGS sequence"/>
</dbReference>
<proteinExistence type="inferred from homology"/>
<evidence type="ECO:0000256" key="2">
    <source>
        <dbReference type="ARBA" id="ARBA00001946"/>
    </source>
</evidence>
<feature type="binding site" evidence="19">
    <location>
        <begin position="450"/>
        <end position="451"/>
    </location>
    <ligand>
        <name>phosphoenolpyruvate</name>
        <dbReference type="ChEBI" id="CHEBI:58702"/>
    </ligand>
</feature>
<evidence type="ECO:0000256" key="6">
    <source>
        <dbReference type="ARBA" id="ARBA00012232"/>
    </source>
</evidence>
<dbReference type="InterPro" id="IPR015813">
    <property type="entry name" value="Pyrv/PenolPyrv_kinase-like_dom"/>
</dbReference>
<evidence type="ECO:0000256" key="19">
    <source>
        <dbReference type="PIRSR" id="PIRSR000732-2"/>
    </source>
</evidence>
<dbReference type="AlphaFoldDB" id="A0A923STB8"/>
<feature type="active site" description="Proton donor" evidence="18">
    <location>
        <position position="498"/>
    </location>
</feature>
<evidence type="ECO:0000313" key="25">
    <source>
        <dbReference type="Proteomes" id="UP000602647"/>
    </source>
</evidence>
<dbReference type="InterPro" id="IPR008731">
    <property type="entry name" value="PTS_EIN"/>
</dbReference>
<keyword evidence="12 17" id="KW-0598">Phosphotransferase system</keyword>
<comment type="cofactor">
    <cofactor evidence="2 17 20">
        <name>Mg(2+)</name>
        <dbReference type="ChEBI" id="CHEBI:18420"/>
    </cofactor>
</comment>
<feature type="binding site" evidence="20">
    <location>
        <position position="451"/>
    </location>
    <ligand>
        <name>Mg(2+)</name>
        <dbReference type="ChEBI" id="CHEBI:18420"/>
    </ligand>
</feature>
<feature type="binding site" evidence="19">
    <location>
        <position position="328"/>
    </location>
    <ligand>
        <name>phosphoenolpyruvate</name>
        <dbReference type="ChEBI" id="CHEBI:58702"/>
    </ligand>
</feature>
<dbReference type="InterPro" id="IPR036618">
    <property type="entry name" value="PtsI_HPr-bd_sf"/>
</dbReference>
<dbReference type="EMBL" id="JACRYT010000030">
    <property type="protein sequence ID" value="MBC6681269.1"/>
    <property type="molecule type" value="Genomic_DNA"/>
</dbReference>
<dbReference type="PRINTS" id="PR01736">
    <property type="entry name" value="PHPHTRNFRASE"/>
</dbReference>
<protein>
    <recommendedName>
        <fullName evidence="7 17">Phosphoenolpyruvate-protein phosphotransferase</fullName>
        <ecNumber evidence="6 17">2.7.3.9</ecNumber>
    </recommendedName>
    <alternativeName>
        <fullName evidence="16 17">Phosphotransferase system, enzyme I</fullName>
    </alternativeName>
</protein>
<feature type="binding site" evidence="20">
    <location>
        <position position="427"/>
    </location>
    <ligand>
        <name>Mg(2+)</name>
        <dbReference type="ChEBI" id="CHEBI:18420"/>
    </ligand>
</feature>
<dbReference type="SUPFAM" id="SSF52009">
    <property type="entry name" value="Phosphohistidine domain"/>
    <property type="match status" value="1"/>
</dbReference>
<dbReference type="InterPro" id="IPR023151">
    <property type="entry name" value="PEP_util_CS"/>
</dbReference>
<name>A0A923STB8_9FIRM</name>
<evidence type="ECO:0000256" key="10">
    <source>
        <dbReference type="ARBA" id="ARBA00022597"/>
    </source>
</evidence>
<dbReference type="PANTHER" id="PTHR46244:SF3">
    <property type="entry name" value="PHOSPHOENOLPYRUVATE-PROTEIN PHOSPHOTRANSFERASE"/>
    <property type="match status" value="1"/>
</dbReference>
<dbReference type="PROSITE" id="PS00742">
    <property type="entry name" value="PEP_ENZYMES_2"/>
    <property type="match status" value="1"/>
</dbReference>
<evidence type="ECO:0000256" key="11">
    <source>
        <dbReference type="ARBA" id="ARBA00022679"/>
    </source>
</evidence>
<evidence type="ECO:0000256" key="15">
    <source>
        <dbReference type="ARBA" id="ARBA00022842"/>
    </source>
</evidence>
<evidence type="ECO:0000259" key="23">
    <source>
        <dbReference type="Pfam" id="PF05524"/>
    </source>
</evidence>
<evidence type="ECO:0000256" key="3">
    <source>
        <dbReference type="ARBA" id="ARBA00002728"/>
    </source>
</evidence>
<feature type="binding site" evidence="19">
    <location>
        <position position="461"/>
    </location>
    <ligand>
        <name>phosphoenolpyruvate</name>
        <dbReference type="ChEBI" id="CHEBI:58702"/>
    </ligand>
</feature>
<dbReference type="Gene3D" id="3.50.30.10">
    <property type="entry name" value="Phosphohistidine domain"/>
    <property type="match status" value="1"/>
</dbReference>
<dbReference type="InterPro" id="IPR008279">
    <property type="entry name" value="PEP-util_enz_mobile_dom"/>
</dbReference>
<comment type="subcellular location">
    <subcellularLocation>
        <location evidence="4 17">Cytoplasm</location>
    </subcellularLocation>
</comment>
<evidence type="ECO:0000256" key="7">
    <source>
        <dbReference type="ARBA" id="ARBA00016544"/>
    </source>
</evidence>
<organism evidence="24 25">
    <name type="scientific">Zhenpiania hominis</name>
    <dbReference type="NCBI Taxonomy" id="2763644"/>
    <lineage>
        <taxon>Bacteria</taxon>
        <taxon>Bacillati</taxon>
        <taxon>Bacillota</taxon>
        <taxon>Clostridia</taxon>
        <taxon>Peptostreptococcales</taxon>
        <taxon>Anaerovoracaceae</taxon>
        <taxon>Zhenpiania</taxon>
    </lineage>
</organism>
<comment type="similarity">
    <text evidence="5 17">Belongs to the PEP-utilizing enzyme family.</text>
</comment>
<feature type="domain" description="PEP-utilising enzyme C-terminal" evidence="22">
    <location>
        <begin position="257"/>
        <end position="535"/>
    </location>
</feature>
<dbReference type="InterPro" id="IPR024692">
    <property type="entry name" value="PTS_EI"/>
</dbReference>
<feature type="domain" description="PEP-utilising enzyme mobile" evidence="21">
    <location>
        <begin position="148"/>
        <end position="221"/>
    </location>
</feature>
<reference evidence="24" key="1">
    <citation type="submission" date="2020-08" db="EMBL/GenBank/DDBJ databases">
        <title>Genome public.</title>
        <authorList>
            <person name="Liu C."/>
            <person name="Sun Q."/>
        </authorList>
    </citation>
    <scope>NUCLEOTIDE SEQUENCE</scope>
    <source>
        <strain evidence="24">BX12</strain>
    </source>
</reference>
<accession>A0A923STB8</accession>
<dbReference type="PIRSF" id="PIRSF000732">
    <property type="entry name" value="PTS_enzyme_I"/>
    <property type="match status" value="1"/>
</dbReference>
<dbReference type="RefSeq" id="WP_187304371.1">
    <property type="nucleotide sequence ID" value="NZ_JACRYT010000030.1"/>
</dbReference>
<gene>
    <name evidence="24" type="primary">ptsP</name>
    <name evidence="24" type="ORF">H9L42_15760</name>
</gene>
<evidence type="ECO:0000259" key="22">
    <source>
        <dbReference type="Pfam" id="PF02896"/>
    </source>
</evidence>
<dbReference type="EC" id="2.7.3.9" evidence="6 17"/>
<dbReference type="GO" id="GO:0005737">
    <property type="term" value="C:cytoplasm"/>
    <property type="evidence" value="ECO:0007669"/>
    <property type="project" value="UniProtKB-SubCell"/>
</dbReference>
<comment type="caution">
    <text evidence="24">The sequence shown here is derived from an EMBL/GenBank/DDBJ whole genome shotgun (WGS) entry which is preliminary data.</text>
</comment>